<dbReference type="AlphaFoldDB" id="A0A0A0EXG1"/>
<accession>A0A0A0EXG1</accession>
<gene>
    <name evidence="2" type="ORF">N800_01265</name>
</gene>
<protein>
    <submittedName>
        <fullName evidence="2">Uncharacterized protein</fullName>
    </submittedName>
</protein>
<keyword evidence="1" id="KW-0812">Transmembrane</keyword>
<keyword evidence="1" id="KW-0472">Membrane</keyword>
<keyword evidence="3" id="KW-1185">Reference proteome</keyword>
<feature type="transmembrane region" description="Helical" evidence="1">
    <location>
        <begin position="88"/>
        <end position="108"/>
    </location>
</feature>
<proteinExistence type="predicted"/>
<evidence type="ECO:0000256" key="1">
    <source>
        <dbReference type="SAM" id="Phobius"/>
    </source>
</evidence>
<name>A0A0A0EXG1_9GAMM</name>
<organism evidence="2 3">
    <name type="scientific">Lysobacter daejeonensis GH1-9</name>
    <dbReference type="NCBI Taxonomy" id="1385517"/>
    <lineage>
        <taxon>Bacteria</taxon>
        <taxon>Pseudomonadati</taxon>
        <taxon>Pseudomonadota</taxon>
        <taxon>Gammaproteobacteria</taxon>
        <taxon>Lysobacterales</taxon>
        <taxon>Lysobacteraceae</taxon>
        <taxon>Aerolutibacter</taxon>
    </lineage>
</organism>
<reference evidence="2 3" key="1">
    <citation type="submission" date="2013-08" db="EMBL/GenBank/DDBJ databases">
        <title>Genome sequencing of Lysobacter.</title>
        <authorList>
            <person name="Zhang S."/>
            <person name="Wang G."/>
        </authorList>
    </citation>
    <scope>NUCLEOTIDE SEQUENCE [LARGE SCALE GENOMIC DNA]</scope>
    <source>
        <strain evidence="2 3">GH1-9</strain>
    </source>
</reference>
<dbReference type="eggNOG" id="ENOG502Z8DY">
    <property type="taxonomic scope" value="Bacteria"/>
</dbReference>
<dbReference type="Proteomes" id="UP000029998">
    <property type="component" value="Unassembled WGS sequence"/>
</dbReference>
<evidence type="ECO:0000313" key="3">
    <source>
        <dbReference type="Proteomes" id="UP000029998"/>
    </source>
</evidence>
<sequence>MEWDELENALAWVTPAPGDWVESGGKKLSAAAEWIWEVIQGDFAEDQSTAQVITGTVISMIPFVDQICDVRDVVANCRKIDQDTSNKWAWIGLILTLIGLFPVLGSLAKGGCKILFAYGRKSVHRAGRAALDADFWNASRPFVEAGIGKLNQYLQTPAVKAALRANRILSPYKWLAGKVREVASQLSVGELGRAFDKVLDALRYFVDLIRRWGTTAMATRAGRLLETVVSIRRQLNNRIGMLLAPVTHWLNKLARRLDIEADVLYRANVDAVNPHKYVRPTLAQDRVEFDLNRPAWVDKTRRLAYAPLDDSPRRISWPDISDTSANKATRSAYSSFHDARPVVIPPGERLYRVVDPSSADNSICWMRESEFRKLKNRDDWRRYFAVWRHWNRNGEYVTYTVPPGEGLRVWEGAAATQSMKGTDYVLEGGGSQIVLDPGQVLPEYIGKRQPTGWGYTDFVGESDQFLGLPKLTNNIDKRNAPIKQEM</sequence>
<keyword evidence="1" id="KW-1133">Transmembrane helix</keyword>
<dbReference type="RefSeq" id="WP_036136085.1">
    <property type="nucleotide sequence ID" value="NZ_AVPU01000008.1"/>
</dbReference>
<dbReference type="CDD" id="cd20746">
    <property type="entry name" value="FIX_Ntox15_NUC_DUF4112_RhsA-like"/>
    <property type="match status" value="1"/>
</dbReference>
<dbReference type="OrthoDB" id="7324255at2"/>
<dbReference type="EMBL" id="AVPU01000008">
    <property type="protein sequence ID" value="KGM54940.1"/>
    <property type="molecule type" value="Genomic_DNA"/>
</dbReference>
<dbReference type="InterPro" id="IPR049802">
    <property type="entry name" value="RhsC-like_FIX"/>
</dbReference>
<comment type="caution">
    <text evidence="2">The sequence shown here is derived from an EMBL/GenBank/DDBJ whole genome shotgun (WGS) entry which is preliminary data.</text>
</comment>
<evidence type="ECO:0000313" key="2">
    <source>
        <dbReference type="EMBL" id="KGM54940.1"/>
    </source>
</evidence>